<dbReference type="Pfam" id="PF04828">
    <property type="entry name" value="GFA"/>
    <property type="match status" value="1"/>
</dbReference>
<dbReference type="SUPFAM" id="SSF51316">
    <property type="entry name" value="Mss4-like"/>
    <property type="match status" value="1"/>
</dbReference>
<evidence type="ECO:0000313" key="6">
    <source>
        <dbReference type="EMBL" id="MBK1669073.1"/>
    </source>
</evidence>
<dbReference type="PROSITE" id="PS51891">
    <property type="entry name" value="CENP_V_GFA"/>
    <property type="match status" value="1"/>
</dbReference>
<keyword evidence="4" id="KW-0456">Lyase</keyword>
<keyword evidence="2" id="KW-0479">Metal-binding</keyword>
<gene>
    <name evidence="6" type="ORF">CKO28_13625</name>
</gene>
<reference evidence="6 7" key="1">
    <citation type="journal article" date="2020" name="Microorganisms">
        <title>Osmotic Adaptation and Compatible Solute Biosynthesis of Phototrophic Bacteria as Revealed from Genome Analyses.</title>
        <authorList>
            <person name="Imhoff J.F."/>
            <person name="Rahn T."/>
            <person name="Kunzel S."/>
            <person name="Keller A."/>
            <person name="Neulinger S.C."/>
        </authorList>
    </citation>
    <scope>NUCLEOTIDE SEQUENCE [LARGE SCALE GENOMIC DNA]</scope>
    <source>
        <strain evidence="6 7">DSM 9895</strain>
    </source>
</reference>
<comment type="similarity">
    <text evidence="1">Belongs to the Gfa family.</text>
</comment>
<accession>A0ABS1DFQ7</accession>
<dbReference type="RefSeq" id="WP_200341398.1">
    <property type="nucleotide sequence ID" value="NZ_NRRL01000037.1"/>
</dbReference>
<dbReference type="PANTHER" id="PTHR33337:SF40">
    <property type="entry name" value="CENP-V_GFA DOMAIN-CONTAINING PROTEIN-RELATED"/>
    <property type="match status" value="1"/>
</dbReference>
<proteinExistence type="inferred from homology"/>
<dbReference type="EMBL" id="NRRL01000037">
    <property type="protein sequence ID" value="MBK1669073.1"/>
    <property type="molecule type" value="Genomic_DNA"/>
</dbReference>
<evidence type="ECO:0000256" key="1">
    <source>
        <dbReference type="ARBA" id="ARBA00005495"/>
    </source>
</evidence>
<sequence length="146" mass="15777">MHVRTGGCLCGAVRYHVDGPMRPVIACHCHQCRKQSGHYFAASQAARSNVEIAGGEAITWYRASDDAERGFCSRCGSALFWNWDGTDRLSILAGSLDDATGLALIGHIYTAEKGDYYRIDDGLPQREGGCHGDPVTDLTGSAEWPA</sequence>
<evidence type="ECO:0000256" key="4">
    <source>
        <dbReference type="ARBA" id="ARBA00023239"/>
    </source>
</evidence>
<keyword evidence="3" id="KW-0862">Zinc</keyword>
<dbReference type="InterPro" id="IPR006913">
    <property type="entry name" value="CENP-V/GFA"/>
</dbReference>
<feature type="domain" description="CENP-V/GFA" evidence="5">
    <location>
        <begin position="4"/>
        <end position="118"/>
    </location>
</feature>
<evidence type="ECO:0000256" key="3">
    <source>
        <dbReference type="ARBA" id="ARBA00022833"/>
    </source>
</evidence>
<evidence type="ECO:0000313" key="7">
    <source>
        <dbReference type="Proteomes" id="UP001296873"/>
    </source>
</evidence>
<protein>
    <submittedName>
        <fullName evidence="6">Aldehyde-activating protein</fullName>
    </submittedName>
</protein>
<dbReference type="Proteomes" id="UP001296873">
    <property type="component" value="Unassembled WGS sequence"/>
</dbReference>
<dbReference type="InterPro" id="IPR011057">
    <property type="entry name" value="Mss4-like_sf"/>
</dbReference>
<name>A0ABS1DFQ7_9PROT</name>
<organism evidence="6 7">
    <name type="scientific">Rhodovibrio sodomensis</name>
    <dbReference type="NCBI Taxonomy" id="1088"/>
    <lineage>
        <taxon>Bacteria</taxon>
        <taxon>Pseudomonadati</taxon>
        <taxon>Pseudomonadota</taxon>
        <taxon>Alphaproteobacteria</taxon>
        <taxon>Rhodospirillales</taxon>
        <taxon>Rhodovibrionaceae</taxon>
        <taxon>Rhodovibrio</taxon>
    </lineage>
</organism>
<keyword evidence="7" id="KW-1185">Reference proteome</keyword>
<dbReference type="PANTHER" id="PTHR33337">
    <property type="entry name" value="GFA DOMAIN-CONTAINING PROTEIN"/>
    <property type="match status" value="1"/>
</dbReference>
<comment type="caution">
    <text evidence="6">The sequence shown here is derived from an EMBL/GenBank/DDBJ whole genome shotgun (WGS) entry which is preliminary data.</text>
</comment>
<evidence type="ECO:0000259" key="5">
    <source>
        <dbReference type="PROSITE" id="PS51891"/>
    </source>
</evidence>
<dbReference type="Gene3D" id="3.90.1590.10">
    <property type="entry name" value="glutathione-dependent formaldehyde- activating enzyme (gfa)"/>
    <property type="match status" value="1"/>
</dbReference>
<evidence type="ECO:0000256" key="2">
    <source>
        <dbReference type="ARBA" id="ARBA00022723"/>
    </source>
</evidence>